<dbReference type="STRING" id="662755.CRES_1221"/>
<dbReference type="NCBIfam" id="TIGR03085">
    <property type="entry name" value="TIGR03085 family metal-binding protein"/>
    <property type="match status" value="1"/>
</dbReference>
<proteinExistence type="predicted"/>
<gene>
    <name evidence="3" type="ordered locus">CRES_1221</name>
</gene>
<dbReference type="InterPro" id="IPR024344">
    <property type="entry name" value="MDMPI_metal-binding"/>
</dbReference>
<sequence length="263" mass="28801">MRADGGFVSGGVVRLPITLGVMTEDQNNPYGNPDDKNLPPRGSGISPNVSQLERAQLAQLLLEKGPDAPTLCEGWTTRDLAIHLVVRENRPDAAAGMFVPFLSSHLDKVSKETAQQPYEELVEKFRQGPPAWNPLRLGDKYLNAAENFIHHEDVRRGGGDTAARDLPASVERELWKIATQVSRLMVRPNNVHVILEGVFPTSDSTPTNSSEVFRIGQRASAEVKISGKPSEILLWIFGRGKSAHLTVEESEPGAKGRVNLQSL</sequence>
<protein>
    <recommendedName>
        <fullName evidence="2">Mycothiol-dependent maleylpyruvate isomerase metal-binding domain-containing protein</fullName>
    </recommendedName>
</protein>
<dbReference type="KEGG" id="crd:CRES_1221"/>
<evidence type="ECO:0000313" key="4">
    <source>
        <dbReference type="Proteomes" id="UP000000492"/>
    </source>
</evidence>
<dbReference type="HOGENOM" id="CLU_1287934_0_0_11"/>
<dbReference type="InterPro" id="IPR017519">
    <property type="entry name" value="CHP03085"/>
</dbReference>
<dbReference type="SUPFAM" id="SSF109854">
    <property type="entry name" value="DinB/YfiT-like putative metalloenzymes"/>
    <property type="match status" value="1"/>
</dbReference>
<evidence type="ECO:0000259" key="2">
    <source>
        <dbReference type="Pfam" id="PF11716"/>
    </source>
</evidence>
<dbReference type="InterPro" id="IPR034660">
    <property type="entry name" value="DinB/YfiT-like"/>
</dbReference>
<accession>F8DY18</accession>
<dbReference type="eggNOG" id="COG0243">
    <property type="taxonomic scope" value="Bacteria"/>
</dbReference>
<dbReference type="Proteomes" id="UP000000492">
    <property type="component" value="Chromosome"/>
</dbReference>
<feature type="region of interest" description="Disordered" evidence="1">
    <location>
        <begin position="24"/>
        <end position="47"/>
    </location>
</feature>
<dbReference type="NCBIfam" id="TIGR03083">
    <property type="entry name" value="maleylpyruvate isomerase family mycothiol-dependent enzyme"/>
    <property type="match status" value="1"/>
</dbReference>
<dbReference type="AlphaFoldDB" id="F8DY18"/>
<evidence type="ECO:0000256" key="1">
    <source>
        <dbReference type="SAM" id="MobiDB-lite"/>
    </source>
</evidence>
<reference evidence="3 4" key="1">
    <citation type="journal article" date="2012" name="BMC Genomics">
        <title>Complete genome sequence, lifestyle, and multi-drug resistance of the human pathogen Corynebacterium resistens DSM 45100 isolated from blood samples of a leukemia patient.</title>
        <authorList>
            <person name="Schroder J."/>
            <person name="Maus I."/>
            <person name="Meyer K."/>
            <person name="Wordemann S."/>
            <person name="Blom J."/>
            <person name="Jaenicke S."/>
            <person name="Schneider J."/>
            <person name="Trost E."/>
            <person name="Tauch A."/>
        </authorList>
    </citation>
    <scope>NUCLEOTIDE SEQUENCE [LARGE SCALE GENOMIC DNA]</scope>
    <source>
        <strain evidence="4">DSM 45100 / JCM 12819 / CCUG 50093 / GTC 2026 / SICGH 158</strain>
    </source>
</reference>
<feature type="domain" description="Mycothiol-dependent maleylpyruvate isomerase metal-binding" evidence="2">
    <location>
        <begin position="56"/>
        <end position="128"/>
    </location>
</feature>
<dbReference type="EMBL" id="CP002857">
    <property type="protein sequence ID" value="AEI09576.1"/>
    <property type="molecule type" value="Genomic_DNA"/>
</dbReference>
<dbReference type="GO" id="GO:0046872">
    <property type="term" value="F:metal ion binding"/>
    <property type="evidence" value="ECO:0007669"/>
    <property type="project" value="InterPro"/>
</dbReference>
<dbReference type="InterPro" id="IPR017517">
    <property type="entry name" value="Maleyloyr_isom"/>
</dbReference>
<keyword evidence="4" id="KW-1185">Reference proteome</keyword>
<name>F8DY18_CORRG</name>
<dbReference type="Pfam" id="PF11716">
    <property type="entry name" value="MDMPI_N"/>
    <property type="match status" value="1"/>
</dbReference>
<organism evidence="3 4">
    <name type="scientific">Corynebacterium resistens (strain DSM 45100 / JCM 12819 / GTC 2026 / SICGH 158)</name>
    <dbReference type="NCBI Taxonomy" id="662755"/>
    <lineage>
        <taxon>Bacteria</taxon>
        <taxon>Bacillati</taxon>
        <taxon>Actinomycetota</taxon>
        <taxon>Actinomycetes</taxon>
        <taxon>Mycobacteriales</taxon>
        <taxon>Corynebacteriaceae</taxon>
        <taxon>Corynebacterium</taxon>
    </lineage>
</organism>
<evidence type="ECO:0000313" key="3">
    <source>
        <dbReference type="EMBL" id="AEI09576.1"/>
    </source>
</evidence>